<comment type="caution">
    <text evidence="1">The sequence shown here is derived from an EMBL/GenBank/DDBJ whole genome shotgun (WGS) entry which is preliminary data.</text>
</comment>
<evidence type="ECO:0000313" key="1">
    <source>
        <dbReference type="EMBL" id="EKC49636.1"/>
    </source>
</evidence>
<accession>K1SR16</accession>
<protein>
    <submittedName>
        <fullName evidence="1">Uncharacterized protein</fullName>
    </submittedName>
</protein>
<gene>
    <name evidence="1" type="ORF">OBE_14533</name>
</gene>
<reference evidence="1" key="1">
    <citation type="journal article" date="2013" name="Environ. Microbiol.">
        <title>Microbiota from the distal guts of lean and obese adolescents exhibit partial functional redundancy besides clear differences in community structure.</title>
        <authorList>
            <person name="Ferrer M."/>
            <person name="Ruiz A."/>
            <person name="Lanza F."/>
            <person name="Haange S.B."/>
            <person name="Oberbach A."/>
            <person name="Till H."/>
            <person name="Bargiela R."/>
            <person name="Campoy C."/>
            <person name="Segura M.T."/>
            <person name="Richter M."/>
            <person name="von Bergen M."/>
            <person name="Seifert J."/>
            <person name="Suarez A."/>
        </authorList>
    </citation>
    <scope>NUCLEOTIDE SEQUENCE</scope>
</reference>
<dbReference type="AlphaFoldDB" id="K1SR16"/>
<sequence>MCDSEQMNFYSGTTPMNDKVTGDGFPRLQPGVNTISWVGTVTSLVVQPRWVTL</sequence>
<dbReference type="EMBL" id="AJWZ01010027">
    <property type="protein sequence ID" value="EKC49636.1"/>
    <property type="molecule type" value="Genomic_DNA"/>
</dbReference>
<proteinExistence type="predicted"/>
<organism evidence="1">
    <name type="scientific">human gut metagenome</name>
    <dbReference type="NCBI Taxonomy" id="408170"/>
    <lineage>
        <taxon>unclassified sequences</taxon>
        <taxon>metagenomes</taxon>
        <taxon>organismal metagenomes</taxon>
    </lineage>
</organism>
<name>K1SR16_9ZZZZ</name>